<evidence type="ECO:0000313" key="3">
    <source>
        <dbReference type="Proteomes" id="UP001268819"/>
    </source>
</evidence>
<dbReference type="RefSeq" id="WP_310309333.1">
    <property type="nucleotide sequence ID" value="NZ_BAAAXB010000001.1"/>
</dbReference>
<sequence>MASLFSKIAAFARSPQGRRVTDQVKNAARDPRKRAKAQQMLRKFRGNKH</sequence>
<keyword evidence="3" id="KW-1185">Reference proteome</keyword>
<dbReference type="EMBL" id="JAVDSG010000001">
    <property type="protein sequence ID" value="MDR6596258.1"/>
    <property type="molecule type" value="Genomic_DNA"/>
</dbReference>
<feature type="compositionally biased region" description="Basic residues" evidence="1">
    <location>
        <begin position="31"/>
        <end position="49"/>
    </location>
</feature>
<feature type="region of interest" description="Disordered" evidence="1">
    <location>
        <begin position="14"/>
        <end position="49"/>
    </location>
</feature>
<feature type="compositionally biased region" description="Basic and acidic residues" evidence="1">
    <location>
        <begin position="19"/>
        <end position="30"/>
    </location>
</feature>
<reference evidence="2 3" key="1">
    <citation type="submission" date="2023-07" db="EMBL/GenBank/DDBJ databases">
        <title>Sequencing the genomes of 1000 actinobacteria strains.</title>
        <authorList>
            <person name="Klenk H.-P."/>
        </authorList>
    </citation>
    <scope>NUCLEOTIDE SEQUENCE [LARGE SCALE GENOMIC DNA]</scope>
    <source>
        <strain evidence="2 3">DSM 43749</strain>
    </source>
</reference>
<dbReference type="Proteomes" id="UP001268819">
    <property type="component" value="Unassembled WGS sequence"/>
</dbReference>
<proteinExistence type="predicted"/>
<evidence type="ECO:0000256" key="1">
    <source>
        <dbReference type="SAM" id="MobiDB-lite"/>
    </source>
</evidence>
<gene>
    <name evidence="2" type="ORF">J2S66_004642</name>
</gene>
<accession>A0ABU1Q036</accession>
<evidence type="ECO:0000313" key="2">
    <source>
        <dbReference type="EMBL" id="MDR6596258.1"/>
    </source>
</evidence>
<comment type="caution">
    <text evidence="2">The sequence shown here is derived from an EMBL/GenBank/DDBJ whole genome shotgun (WGS) entry which is preliminary data.</text>
</comment>
<name>A0ABU1Q036_9PSEU</name>
<organism evidence="2 3">
    <name type="scientific">Saccharothrix longispora</name>
    <dbReference type="NCBI Taxonomy" id="33920"/>
    <lineage>
        <taxon>Bacteria</taxon>
        <taxon>Bacillati</taxon>
        <taxon>Actinomycetota</taxon>
        <taxon>Actinomycetes</taxon>
        <taxon>Pseudonocardiales</taxon>
        <taxon>Pseudonocardiaceae</taxon>
        <taxon>Saccharothrix</taxon>
    </lineage>
</organism>
<protein>
    <submittedName>
        <fullName evidence="2">Uncharacterized protein</fullName>
    </submittedName>
</protein>